<organism evidence="1 2">
    <name type="scientific">Catenulispora pinistramenti</name>
    <dbReference type="NCBI Taxonomy" id="2705254"/>
    <lineage>
        <taxon>Bacteria</taxon>
        <taxon>Bacillati</taxon>
        <taxon>Actinomycetota</taxon>
        <taxon>Actinomycetes</taxon>
        <taxon>Catenulisporales</taxon>
        <taxon>Catenulisporaceae</taxon>
        <taxon>Catenulispora</taxon>
    </lineage>
</organism>
<sequence>MDQTTTHGLLDGSSGMVVRRFSQDGTEHRDFDFGSLPCSEVLREALMKAFLRRTAPGTRVTSMAAMGHAFRIARQFADYLAGLRWPPREPSQLTAEHFDSFCAARLAASPKSMPNQVGDLRRLLACMDGINTTLTARMASERPSRLEAEPKHSYSRAEFKRIADAARADLRSAAKRIRGNREALRQFRERELAPSVCGDAGLLRRLELLDYVDRFGDVPRYAESPRPNWPSPPPLSWVQKHGSAPLVVSWLHLTIGEAASAAVLLAVMTGENPEVIVKVPAAHHRPDGFTGTPGTAVVDLLKLRRGRRAWMTLAMSDVPDWISIPDTPEINTRDELHTAFGLYVLLHELTAGSRALVGGDKLLIGYHRSGGSHGLRPINPHHTSHLVRNQVRKWDLIRDDPDDGRPAPLLPTLGRLRLTYIELHQQPVAHTEQTAASTYLGRNRGNVTEYQKIVADALAEEAAKAHARRTVATMSATDVARAATDPQAVAAQQGLDPVTLQRMLAGKLDTVLAACTDYQNGPHTPGQPCRASFMLCLECECARALPRHLALQVLVHDKLAARRGQIDALRWAQRFATPYARLVNLLGQHDSAAVADARAHASPAEHALADRFLNRELDLR</sequence>
<comment type="caution">
    <text evidence="1">The sequence shown here is derived from an EMBL/GenBank/DDBJ whole genome shotgun (WGS) entry which is preliminary data.</text>
</comment>
<accession>A0ABS5KGY5</accession>
<dbReference type="RefSeq" id="WP_212007193.1">
    <property type="nucleotide sequence ID" value="NZ_JAAFYZ010000003.1"/>
</dbReference>
<name>A0ABS5KGY5_9ACTN</name>
<evidence type="ECO:0008006" key="3">
    <source>
        <dbReference type="Google" id="ProtNLM"/>
    </source>
</evidence>
<keyword evidence="2" id="KW-1185">Reference proteome</keyword>
<evidence type="ECO:0000313" key="2">
    <source>
        <dbReference type="Proteomes" id="UP000730482"/>
    </source>
</evidence>
<gene>
    <name evidence="1" type="ORF">KGQ19_01465</name>
</gene>
<reference evidence="1 2" key="1">
    <citation type="submission" date="2020-02" db="EMBL/GenBank/DDBJ databases">
        <title>Acidophilic actinobacteria isolated from forest soil.</title>
        <authorList>
            <person name="Golinska P."/>
        </authorList>
    </citation>
    <scope>NUCLEOTIDE SEQUENCE [LARGE SCALE GENOMIC DNA]</scope>
    <source>
        <strain evidence="1 2">NL8</strain>
    </source>
</reference>
<protein>
    <recommendedName>
        <fullName evidence="3">Integrase</fullName>
    </recommendedName>
</protein>
<dbReference type="Proteomes" id="UP000730482">
    <property type="component" value="Unassembled WGS sequence"/>
</dbReference>
<proteinExistence type="predicted"/>
<dbReference type="EMBL" id="JAAFYZ010000003">
    <property type="protein sequence ID" value="MBS2545529.1"/>
    <property type="molecule type" value="Genomic_DNA"/>
</dbReference>
<evidence type="ECO:0000313" key="1">
    <source>
        <dbReference type="EMBL" id="MBS2545529.1"/>
    </source>
</evidence>